<sequence>MPRLPDTIISSLPPAFWGFVSSDCCQSPSASQPASPGGNAILFQMPTRSIPTLFSSSNRPRYQGHAGSRCFAQPSAFPPHQYSYQLGGVNFKTSAPSNASLREDAAC</sequence>
<dbReference type="Proteomes" id="UP001305647">
    <property type="component" value="Unassembled WGS sequence"/>
</dbReference>
<protein>
    <submittedName>
        <fullName evidence="1">Uncharacterized protein</fullName>
    </submittedName>
</protein>
<evidence type="ECO:0000313" key="2">
    <source>
        <dbReference type="Proteomes" id="UP001305647"/>
    </source>
</evidence>
<comment type="caution">
    <text evidence="1">The sequence shown here is derived from an EMBL/GenBank/DDBJ whole genome shotgun (WGS) entry which is preliminary data.</text>
</comment>
<accession>A0AAN6T3D3</accession>
<name>A0AAN6T3D3_9PEZI</name>
<keyword evidence="2" id="KW-1185">Reference proteome</keyword>
<evidence type="ECO:0000313" key="1">
    <source>
        <dbReference type="EMBL" id="KAK4103630.1"/>
    </source>
</evidence>
<organism evidence="1 2">
    <name type="scientific">Parathielavia hyrcaniae</name>
    <dbReference type="NCBI Taxonomy" id="113614"/>
    <lineage>
        <taxon>Eukaryota</taxon>
        <taxon>Fungi</taxon>
        <taxon>Dikarya</taxon>
        <taxon>Ascomycota</taxon>
        <taxon>Pezizomycotina</taxon>
        <taxon>Sordariomycetes</taxon>
        <taxon>Sordariomycetidae</taxon>
        <taxon>Sordariales</taxon>
        <taxon>Chaetomiaceae</taxon>
        <taxon>Parathielavia</taxon>
    </lineage>
</organism>
<gene>
    <name evidence="1" type="ORF">N658DRAFT_494134</name>
</gene>
<dbReference type="AlphaFoldDB" id="A0AAN6T3D3"/>
<dbReference type="EMBL" id="MU863628">
    <property type="protein sequence ID" value="KAK4103630.1"/>
    <property type="molecule type" value="Genomic_DNA"/>
</dbReference>
<reference evidence="1" key="1">
    <citation type="journal article" date="2023" name="Mol. Phylogenet. Evol.">
        <title>Genome-scale phylogeny and comparative genomics of the fungal order Sordariales.</title>
        <authorList>
            <person name="Hensen N."/>
            <person name="Bonometti L."/>
            <person name="Westerberg I."/>
            <person name="Brannstrom I.O."/>
            <person name="Guillou S."/>
            <person name="Cros-Aarteil S."/>
            <person name="Calhoun S."/>
            <person name="Haridas S."/>
            <person name="Kuo A."/>
            <person name="Mondo S."/>
            <person name="Pangilinan J."/>
            <person name="Riley R."/>
            <person name="LaButti K."/>
            <person name="Andreopoulos B."/>
            <person name="Lipzen A."/>
            <person name="Chen C."/>
            <person name="Yan M."/>
            <person name="Daum C."/>
            <person name="Ng V."/>
            <person name="Clum A."/>
            <person name="Steindorff A."/>
            <person name="Ohm R.A."/>
            <person name="Martin F."/>
            <person name="Silar P."/>
            <person name="Natvig D.O."/>
            <person name="Lalanne C."/>
            <person name="Gautier V."/>
            <person name="Ament-Velasquez S.L."/>
            <person name="Kruys A."/>
            <person name="Hutchinson M.I."/>
            <person name="Powell A.J."/>
            <person name="Barry K."/>
            <person name="Miller A.N."/>
            <person name="Grigoriev I.V."/>
            <person name="Debuchy R."/>
            <person name="Gladieux P."/>
            <person name="Hiltunen Thoren M."/>
            <person name="Johannesson H."/>
        </authorList>
    </citation>
    <scope>NUCLEOTIDE SEQUENCE</scope>
    <source>
        <strain evidence="1">CBS 757.83</strain>
    </source>
</reference>
<reference evidence="1" key="2">
    <citation type="submission" date="2023-05" db="EMBL/GenBank/DDBJ databases">
        <authorList>
            <consortium name="Lawrence Berkeley National Laboratory"/>
            <person name="Steindorff A."/>
            <person name="Hensen N."/>
            <person name="Bonometti L."/>
            <person name="Westerberg I."/>
            <person name="Brannstrom I.O."/>
            <person name="Guillou S."/>
            <person name="Cros-Aarteil S."/>
            <person name="Calhoun S."/>
            <person name="Haridas S."/>
            <person name="Kuo A."/>
            <person name="Mondo S."/>
            <person name="Pangilinan J."/>
            <person name="Riley R."/>
            <person name="Labutti K."/>
            <person name="Andreopoulos B."/>
            <person name="Lipzen A."/>
            <person name="Chen C."/>
            <person name="Yanf M."/>
            <person name="Daum C."/>
            <person name="Ng V."/>
            <person name="Clum A."/>
            <person name="Ohm R."/>
            <person name="Martin F."/>
            <person name="Silar P."/>
            <person name="Natvig D."/>
            <person name="Lalanne C."/>
            <person name="Gautier V."/>
            <person name="Ament-Velasquez S.L."/>
            <person name="Kruys A."/>
            <person name="Hutchinson M.I."/>
            <person name="Powell A.J."/>
            <person name="Barry K."/>
            <person name="Miller A.N."/>
            <person name="Grigoriev I.V."/>
            <person name="Debuchy R."/>
            <person name="Gladieux P."/>
            <person name="Thoren M.H."/>
            <person name="Johannesson H."/>
        </authorList>
    </citation>
    <scope>NUCLEOTIDE SEQUENCE</scope>
    <source>
        <strain evidence="1">CBS 757.83</strain>
    </source>
</reference>
<proteinExistence type="predicted"/>